<accession>E7RXZ4</accession>
<dbReference type="GO" id="GO:0005524">
    <property type="term" value="F:ATP binding"/>
    <property type="evidence" value="ECO:0007669"/>
    <property type="project" value="UniProtKB-KW"/>
</dbReference>
<dbReference type="SUPFAM" id="SSF52540">
    <property type="entry name" value="P-loop containing nucleoside triphosphate hydrolases"/>
    <property type="match status" value="1"/>
</dbReference>
<organism evidence="6 7">
    <name type="scientific">Lautropia mirabilis ATCC 51599</name>
    <dbReference type="NCBI Taxonomy" id="887898"/>
    <lineage>
        <taxon>Bacteria</taxon>
        <taxon>Pseudomonadati</taxon>
        <taxon>Pseudomonadota</taxon>
        <taxon>Betaproteobacteria</taxon>
        <taxon>Burkholderiales</taxon>
        <taxon>Burkholderiaceae</taxon>
        <taxon>Lautropia</taxon>
    </lineage>
</organism>
<keyword evidence="2" id="KW-0997">Cell inner membrane</keyword>
<dbReference type="PROSITE" id="PS50893">
    <property type="entry name" value="ABC_TRANSPORTER_2"/>
    <property type="match status" value="1"/>
</dbReference>
<dbReference type="RefSeq" id="WP_005673863.1">
    <property type="nucleotide sequence ID" value="NZ_CP146288.1"/>
</dbReference>
<dbReference type="AlphaFoldDB" id="E7RXZ4"/>
<sequence>MSLELKSVSVMRGKARILKDISGRLEPGQIVGLIGPNGTGKSTLVNAIATLYPFGGTIHWKGRPVKLGEIGYMPQQCHVRADISVTETVLLGRHEGLSWRVDNAMVDEAIGVLDEFGIGHLHSRSMNTLSGGQQQLVLLAQRLLRSPELLLLDEATSALDVRHQMQVFDRLRAYVDRTGALVVIAIHDLNLASRHTDTIMLLNGGYVAGLGSFNEVVCEDALRTVYGIEAELLRASNGQTVVLPLCAAAH</sequence>
<dbReference type="PANTHER" id="PTHR42794">
    <property type="entry name" value="HEMIN IMPORT ATP-BINDING PROTEIN HMUV"/>
    <property type="match status" value="1"/>
</dbReference>
<name>E7RXZ4_9BURK</name>
<dbReference type="PANTHER" id="PTHR42794:SF2">
    <property type="entry name" value="ABC TRANSPORTER ATP-BINDING PROTEIN"/>
    <property type="match status" value="1"/>
</dbReference>
<dbReference type="eggNOG" id="COG1120">
    <property type="taxonomic scope" value="Bacteria"/>
</dbReference>
<evidence type="ECO:0000259" key="5">
    <source>
        <dbReference type="PROSITE" id="PS50893"/>
    </source>
</evidence>
<evidence type="ECO:0000256" key="3">
    <source>
        <dbReference type="ARBA" id="ARBA00022741"/>
    </source>
</evidence>
<evidence type="ECO:0000256" key="4">
    <source>
        <dbReference type="ARBA" id="ARBA00022840"/>
    </source>
</evidence>
<dbReference type="GO" id="GO:0016887">
    <property type="term" value="F:ATP hydrolysis activity"/>
    <property type="evidence" value="ECO:0007669"/>
    <property type="project" value="InterPro"/>
</dbReference>
<dbReference type="Proteomes" id="UP000011021">
    <property type="component" value="Unassembled WGS sequence"/>
</dbReference>
<comment type="caution">
    <text evidence="6">The sequence shown here is derived from an EMBL/GenBank/DDBJ whole genome shotgun (WGS) entry which is preliminary data.</text>
</comment>
<dbReference type="Gene3D" id="3.40.50.300">
    <property type="entry name" value="P-loop containing nucleotide triphosphate hydrolases"/>
    <property type="match status" value="1"/>
</dbReference>
<dbReference type="EMBL" id="AEQP01000010">
    <property type="protein sequence ID" value="EFV94818.1"/>
    <property type="molecule type" value="Genomic_DNA"/>
</dbReference>
<keyword evidence="2" id="KW-0472">Membrane</keyword>
<dbReference type="STRING" id="887898.HMPREF0551_1565"/>
<dbReference type="Pfam" id="PF00005">
    <property type="entry name" value="ABC_tran"/>
    <property type="match status" value="1"/>
</dbReference>
<dbReference type="SMART" id="SM00382">
    <property type="entry name" value="AAA"/>
    <property type="match status" value="1"/>
</dbReference>
<evidence type="ECO:0000256" key="2">
    <source>
        <dbReference type="ARBA" id="ARBA00022519"/>
    </source>
</evidence>
<dbReference type="InterPro" id="IPR027417">
    <property type="entry name" value="P-loop_NTPase"/>
</dbReference>
<reference evidence="6 7" key="1">
    <citation type="submission" date="2010-12" db="EMBL/GenBank/DDBJ databases">
        <authorList>
            <person name="Muzny D."/>
            <person name="Qin X."/>
            <person name="Deng J."/>
            <person name="Jiang H."/>
            <person name="Liu Y."/>
            <person name="Qu J."/>
            <person name="Song X.-Z."/>
            <person name="Zhang L."/>
            <person name="Thornton R."/>
            <person name="Coyle M."/>
            <person name="Francisco L."/>
            <person name="Jackson L."/>
            <person name="Javaid M."/>
            <person name="Korchina V."/>
            <person name="Kovar C."/>
            <person name="Mata R."/>
            <person name="Mathew T."/>
            <person name="Ngo R."/>
            <person name="Nguyen L."/>
            <person name="Nguyen N."/>
            <person name="Okwuonu G."/>
            <person name="Ongeri F."/>
            <person name="Pham C."/>
            <person name="Simmons D."/>
            <person name="Wilczek-Boney K."/>
            <person name="Hale W."/>
            <person name="Jakkamsetti A."/>
            <person name="Pham P."/>
            <person name="Ruth R."/>
            <person name="San Lucas F."/>
            <person name="Warren J."/>
            <person name="Zhang J."/>
            <person name="Zhao Z."/>
            <person name="Zhou C."/>
            <person name="Zhu D."/>
            <person name="Lee S."/>
            <person name="Bess C."/>
            <person name="Blankenburg K."/>
            <person name="Forbes L."/>
            <person name="Fu Q."/>
            <person name="Gubbala S."/>
            <person name="Hirani K."/>
            <person name="Jayaseelan J.C."/>
            <person name="Lara F."/>
            <person name="Munidasa M."/>
            <person name="Palculict T."/>
            <person name="Patil S."/>
            <person name="Pu L.-L."/>
            <person name="Saada N."/>
            <person name="Tang L."/>
            <person name="Weissenberger G."/>
            <person name="Zhu Y."/>
            <person name="Hemphill L."/>
            <person name="Shang Y."/>
            <person name="Youmans B."/>
            <person name="Ayvaz T."/>
            <person name="Ross M."/>
            <person name="Santibanez J."/>
            <person name="Aqrawi P."/>
            <person name="Gross S."/>
            <person name="Joshi V."/>
            <person name="Fowler G."/>
            <person name="Nazareth L."/>
            <person name="Reid J."/>
            <person name="Worley K."/>
            <person name="Petrosino J."/>
            <person name="Highlander S."/>
            <person name="Gibbs R."/>
        </authorList>
    </citation>
    <scope>NUCLEOTIDE SEQUENCE [LARGE SCALE GENOMIC DNA]</scope>
    <source>
        <strain evidence="6 7">ATCC 51599</strain>
    </source>
</reference>
<gene>
    <name evidence="6" type="ORF">HMPREF0551_1565</name>
</gene>
<evidence type="ECO:0000313" key="7">
    <source>
        <dbReference type="Proteomes" id="UP000011021"/>
    </source>
</evidence>
<keyword evidence="4 6" id="KW-0067">ATP-binding</keyword>
<dbReference type="InterPro" id="IPR003439">
    <property type="entry name" value="ABC_transporter-like_ATP-bd"/>
</dbReference>
<dbReference type="HOGENOM" id="CLU_000604_1_11_4"/>
<keyword evidence="3" id="KW-0547">Nucleotide-binding</keyword>
<proteinExistence type="predicted"/>
<keyword evidence="1" id="KW-1003">Cell membrane</keyword>
<dbReference type="InterPro" id="IPR003593">
    <property type="entry name" value="AAA+_ATPase"/>
</dbReference>
<evidence type="ECO:0000313" key="6">
    <source>
        <dbReference type="EMBL" id="EFV94818.1"/>
    </source>
</evidence>
<protein>
    <submittedName>
        <fullName evidence="6">ABC transporter, ATP-binding protein</fullName>
    </submittedName>
</protein>
<feature type="domain" description="ABC transporter" evidence="5">
    <location>
        <begin position="3"/>
        <end position="229"/>
    </location>
</feature>
<keyword evidence="7" id="KW-1185">Reference proteome</keyword>
<evidence type="ECO:0000256" key="1">
    <source>
        <dbReference type="ARBA" id="ARBA00022475"/>
    </source>
</evidence>